<proteinExistence type="predicted"/>
<sequence>MNLPEANNNESIVGFKAAIKLLSSWDCEEKQIKNILNLDELSFKKFKMSPENALLNNEQLLRVSYLLNIHSALRTVFENPDNVVGFMSMKNNNEFFNGHAPIEILETGKLEDFKNVVDQIDRLILV</sequence>
<dbReference type="EMBL" id="QYYH01000070">
    <property type="protein sequence ID" value="RJY13021.1"/>
    <property type="molecule type" value="Genomic_DNA"/>
</dbReference>
<dbReference type="GO" id="GO:0003677">
    <property type="term" value="F:DNA binding"/>
    <property type="evidence" value="ECO:0007669"/>
    <property type="project" value="InterPro"/>
</dbReference>
<keyword evidence="3" id="KW-1185">Reference proteome</keyword>
<dbReference type="InterPro" id="IPR024467">
    <property type="entry name" value="Xre/MbcA/ParS-like_toxin-bd"/>
</dbReference>
<dbReference type="Pfam" id="PF09722">
    <property type="entry name" value="Xre_MbcA_ParS_C"/>
    <property type="match status" value="1"/>
</dbReference>
<gene>
    <name evidence="2" type="ORF">D5R81_11960</name>
</gene>
<dbReference type="AlphaFoldDB" id="A0A3A6TPN4"/>
<reference evidence="2 3" key="1">
    <citation type="submission" date="2018-09" db="EMBL/GenBank/DDBJ databases">
        <title>Phylogeny of the Shewanellaceae, and recommendation for two new genera, Pseudoshewanella and Parashewanella.</title>
        <authorList>
            <person name="Wang G."/>
        </authorList>
    </citation>
    <scope>NUCLEOTIDE SEQUENCE [LARGE SCALE GENOMIC DNA]</scope>
    <source>
        <strain evidence="2 3">KCTC 22492</strain>
    </source>
</reference>
<comment type="caution">
    <text evidence="2">The sequence shown here is derived from an EMBL/GenBank/DDBJ whole genome shotgun (WGS) entry which is preliminary data.</text>
</comment>
<protein>
    <submittedName>
        <fullName evidence="2">DUF2384 domain-containing protein</fullName>
    </submittedName>
</protein>
<organism evidence="2 3">
    <name type="scientific">Parashewanella spongiae</name>
    <dbReference type="NCBI Taxonomy" id="342950"/>
    <lineage>
        <taxon>Bacteria</taxon>
        <taxon>Pseudomonadati</taxon>
        <taxon>Pseudomonadota</taxon>
        <taxon>Gammaproteobacteria</taxon>
        <taxon>Alteromonadales</taxon>
        <taxon>Shewanellaceae</taxon>
        <taxon>Parashewanella</taxon>
    </lineage>
</organism>
<evidence type="ECO:0000259" key="1">
    <source>
        <dbReference type="Pfam" id="PF09722"/>
    </source>
</evidence>
<name>A0A3A6TPN4_9GAMM</name>
<dbReference type="OrthoDB" id="117888at2"/>
<dbReference type="RefSeq" id="WP_121853867.1">
    <property type="nucleotide sequence ID" value="NZ_CP037952.1"/>
</dbReference>
<accession>A0A3A6TPN4</accession>
<dbReference type="Proteomes" id="UP000273022">
    <property type="component" value="Unassembled WGS sequence"/>
</dbReference>
<evidence type="ECO:0000313" key="3">
    <source>
        <dbReference type="Proteomes" id="UP000273022"/>
    </source>
</evidence>
<evidence type="ECO:0000313" key="2">
    <source>
        <dbReference type="EMBL" id="RJY13021.1"/>
    </source>
</evidence>
<feature type="domain" description="Antitoxin Xre/MbcA/ParS-like toxin-binding" evidence="1">
    <location>
        <begin position="72"/>
        <end position="123"/>
    </location>
</feature>